<dbReference type="EMBL" id="VBAM01000470">
    <property type="protein sequence ID" value="TMJ07570.1"/>
    <property type="molecule type" value="Genomic_DNA"/>
</dbReference>
<dbReference type="FunFam" id="3.40.50.980:FF:000001">
    <property type="entry name" value="Non-ribosomal peptide synthetase"/>
    <property type="match status" value="1"/>
</dbReference>
<dbReference type="FunFam" id="3.30.300.30:FF:000010">
    <property type="entry name" value="Enterobactin synthetase component F"/>
    <property type="match status" value="1"/>
</dbReference>
<keyword evidence="3" id="KW-0597">Phosphoprotein</keyword>
<dbReference type="PROSITE" id="PS00455">
    <property type="entry name" value="AMP_BINDING"/>
    <property type="match status" value="1"/>
</dbReference>
<feature type="non-terminal residue" evidence="6">
    <location>
        <position position="1"/>
    </location>
</feature>
<dbReference type="Pfam" id="PF13193">
    <property type="entry name" value="AMP-binding_C"/>
    <property type="match status" value="1"/>
</dbReference>
<protein>
    <submittedName>
        <fullName evidence="6">Amino acid adenylation domain-containing protein</fullName>
    </submittedName>
</protein>
<dbReference type="InterPro" id="IPR045851">
    <property type="entry name" value="AMP-bd_C_sf"/>
</dbReference>
<dbReference type="InterPro" id="IPR025110">
    <property type="entry name" value="AMP-bd_C"/>
</dbReference>
<feature type="domain" description="Carrier" evidence="5">
    <location>
        <begin position="523"/>
        <end position="600"/>
    </location>
</feature>
<evidence type="ECO:0000256" key="4">
    <source>
        <dbReference type="SAM" id="MobiDB-lite"/>
    </source>
</evidence>
<dbReference type="Pfam" id="PF00501">
    <property type="entry name" value="AMP-binding"/>
    <property type="match status" value="1"/>
</dbReference>
<dbReference type="SUPFAM" id="SSF56801">
    <property type="entry name" value="Acetyl-CoA synthetase-like"/>
    <property type="match status" value="1"/>
</dbReference>
<dbReference type="InterPro" id="IPR000873">
    <property type="entry name" value="AMP-dep_synth/lig_dom"/>
</dbReference>
<proteinExistence type="predicted"/>
<evidence type="ECO:0000313" key="7">
    <source>
        <dbReference type="Proteomes" id="UP000320393"/>
    </source>
</evidence>
<dbReference type="InterPro" id="IPR009081">
    <property type="entry name" value="PP-bd_ACP"/>
</dbReference>
<dbReference type="FunFam" id="3.40.50.12780:FF:000012">
    <property type="entry name" value="Non-ribosomal peptide synthetase"/>
    <property type="match status" value="1"/>
</dbReference>
<gene>
    <name evidence="6" type="ORF">E6H02_11285</name>
</gene>
<dbReference type="InterPro" id="IPR010071">
    <property type="entry name" value="AA_adenyl_dom"/>
</dbReference>
<organism evidence="6 7">
    <name type="scientific">Candidatus Segetimicrobium genomatis</name>
    <dbReference type="NCBI Taxonomy" id="2569760"/>
    <lineage>
        <taxon>Bacteria</taxon>
        <taxon>Bacillati</taxon>
        <taxon>Candidatus Sysuimicrobiota</taxon>
        <taxon>Candidatus Sysuimicrobiia</taxon>
        <taxon>Candidatus Sysuimicrobiales</taxon>
        <taxon>Candidatus Segetimicrobiaceae</taxon>
        <taxon>Candidatus Segetimicrobium</taxon>
    </lineage>
</organism>
<dbReference type="GO" id="GO:0043041">
    <property type="term" value="P:amino acid activation for nonribosomal peptide biosynthetic process"/>
    <property type="evidence" value="ECO:0007669"/>
    <property type="project" value="TreeGrafter"/>
</dbReference>
<evidence type="ECO:0000259" key="5">
    <source>
        <dbReference type="PROSITE" id="PS50075"/>
    </source>
</evidence>
<dbReference type="InterPro" id="IPR020845">
    <property type="entry name" value="AMP-binding_CS"/>
</dbReference>
<dbReference type="InterPro" id="IPR036736">
    <property type="entry name" value="ACP-like_sf"/>
</dbReference>
<dbReference type="PANTHER" id="PTHR45527">
    <property type="entry name" value="NONRIBOSOMAL PEPTIDE SYNTHETASE"/>
    <property type="match status" value="1"/>
</dbReference>
<comment type="cofactor">
    <cofactor evidence="1">
        <name>pantetheine 4'-phosphate</name>
        <dbReference type="ChEBI" id="CHEBI:47942"/>
    </cofactor>
</comment>
<comment type="caution">
    <text evidence="6">The sequence shown here is derived from an EMBL/GenBank/DDBJ whole genome shotgun (WGS) entry which is preliminary data.</text>
</comment>
<evidence type="ECO:0000313" key="6">
    <source>
        <dbReference type="EMBL" id="TMJ07570.1"/>
    </source>
</evidence>
<dbReference type="GO" id="GO:0031177">
    <property type="term" value="F:phosphopantetheine binding"/>
    <property type="evidence" value="ECO:0007669"/>
    <property type="project" value="InterPro"/>
</dbReference>
<dbReference type="FunFam" id="2.30.38.10:FF:000001">
    <property type="entry name" value="Non-ribosomal peptide synthetase PvdI"/>
    <property type="match status" value="1"/>
</dbReference>
<dbReference type="NCBIfam" id="TIGR01733">
    <property type="entry name" value="AA-adenyl-dom"/>
    <property type="match status" value="1"/>
</dbReference>
<dbReference type="Gene3D" id="3.30.300.30">
    <property type="match status" value="1"/>
</dbReference>
<evidence type="ECO:0000256" key="1">
    <source>
        <dbReference type="ARBA" id="ARBA00001957"/>
    </source>
</evidence>
<dbReference type="GO" id="GO:0005829">
    <property type="term" value="C:cytosol"/>
    <property type="evidence" value="ECO:0007669"/>
    <property type="project" value="TreeGrafter"/>
</dbReference>
<dbReference type="InterPro" id="IPR029058">
    <property type="entry name" value="AB_hydrolase_fold"/>
</dbReference>
<sequence length="602" mass="65762">AERRQLGEWNDTGRAYPHACLHELFEAQVERTPDAVAVVFEDRRLTYRELNRRANQVAHELRGLGVGPETLVGLCVERSLETLEGLLGIVKAGGAYVPLDPEYPKERLAFMVRDSGLKVLLTQADLRAKLAALPPKLVYLDSDRTAFAKQRSENCHSGVEPGDLAYVMYTSGSTGRPKGVEITHRSLVNFLVAMQAEPGLTAADTLLAVTTTSFDIAGLELFLPLTVGARVVLVSRDTARDGRQLREHLARSGATVMQATPATWRLLIDAGWEGSKDLKILCGGEALPRELATALANRSSAVWNMYGPTETTVWSTVYPFSSGDGPVPIGRPIANTETYVLDAHLQPLPVGVAGELYIGGDGVARGYRGRPEQTAEKFIPDPFSKEPGARLYKTGDRARYRPDGNIEFLGRLDDQVKIRGFRIELGELEAVLGSHPGVREAVVLVREDVPGDRRLAGYLVAAQKPGPSLNELYGFLRDRLPGHMIPNLVVLDALPLTPNGKVDRRALPAPDQVRPEPEESFEGPRNAVEEVVAGIWSKVLGVDRVSRYDNFFDLGGHSLLAMRVVAGLEEHLGLRINPGELMFQTLGQLAAACEERLQARAS</sequence>
<name>A0A537LHV9_9BACT</name>
<dbReference type="Gene3D" id="3.40.50.980">
    <property type="match status" value="2"/>
</dbReference>
<dbReference type="PROSITE" id="PS50075">
    <property type="entry name" value="CARRIER"/>
    <property type="match status" value="1"/>
</dbReference>
<dbReference type="SMART" id="SM00823">
    <property type="entry name" value="PKS_PP"/>
    <property type="match status" value="1"/>
</dbReference>
<feature type="region of interest" description="Disordered" evidence="4">
    <location>
        <begin position="503"/>
        <end position="524"/>
    </location>
</feature>
<dbReference type="PROSITE" id="PS00012">
    <property type="entry name" value="PHOSPHOPANTETHEINE"/>
    <property type="match status" value="1"/>
</dbReference>
<dbReference type="CDD" id="cd12116">
    <property type="entry name" value="A_NRPS_Ta1_like"/>
    <property type="match status" value="1"/>
</dbReference>
<dbReference type="Pfam" id="PF00550">
    <property type="entry name" value="PP-binding"/>
    <property type="match status" value="1"/>
</dbReference>
<evidence type="ECO:0000256" key="3">
    <source>
        <dbReference type="ARBA" id="ARBA00022553"/>
    </source>
</evidence>
<dbReference type="InterPro" id="IPR006162">
    <property type="entry name" value="Ppantetheine_attach_site"/>
</dbReference>
<dbReference type="PANTHER" id="PTHR45527:SF1">
    <property type="entry name" value="FATTY ACID SYNTHASE"/>
    <property type="match status" value="1"/>
</dbReference>
<keyword evidence="2" id="KW-0596">Phosphopantetheine</keyword>
<dbReference type="InterPro" id="IPR020806">
    <property type="entry name" value="PKS_PP-bd"/>
</dbReference>
<dbReference type="Gene3D" id="3.40.50.1820">
    <property type="entry name" value="alpha/beta hydrolase"/>
    <property type="match status" value="1"/>
</dbReference>
<dbReference type="Proteomes" id="UP000320393">
    <property type="component" value="Unassembled WGS sequence"/>
</dbReference>
<evidence type="ECO:0000256" key="2">
    <source>
        <dbReference type="ARBA" id="ARBA00022450"/>
    </source>
</evidence>
<dbReference type="GO" id="GO:0044550">
    <property type="term" value="P:secondary metabolite biosynthetic process"/>
    <property type="evidence" value="ECO:0007669"/>
    <property type="project" value="UniProtKB-ARBA"/>
</dbReference>
<dbReference type="AlphaFoldDB" id="A0A537LHV9"/>
<dbReference type="Gene3D" id="2.30.38.10">
    <property type="entry name" value="Luciferase, Domain 3"/>
    <property type="match status" value="1"/>
</dbReference>
<accession>A0A537LHV9</accession>
<dbReference type="SUPFAM" id="SSF47336">
    <property type="entry name" value="ACP-like"/>
    <property type="match status" value="1"/>
</dbReference>
<reference evidence="6 7" key="1">
    <citation type="journal article" date="2019" name="Nat. Microbiol.">
        <title>Mediterranean grassland soil C-N compound turnover is dependent on rainfall and depth, and is mediated by genomically divergent microorganisms.</title>
        <authorList>
            <person name="Diamond S."/>
            <person name="Andeer P.F."/>
            <person name="Li Z."/>
            <person name="Crits-Christoph A."/>
            <person name="Burstein D."/>
            <person name="Anantharaman K."/>
            <person name="Lane K.R."/>
            <person name="Thomas B.C."/>
            <person name="Pan C."/>
            <person name="Northen T.R."/>
            <person name="Banfield J.F."/>
        </authorList>
    </citation>
    <scope>NUCLEOTIDE SEQUENCE [LARGE SCALE GENOMIC DNA]</scope>
    <source>
        <strain evidence="6">NP_5</strain>
    </source>
</reference>